<name>A0ACD4ZF65_9ACTN</name>
<evidence type="ECO:0000313" key="1">
    <source>
        <dbReference type="EMBL" id="WSB95791.1"/>
    </source>
</evidence>
<sequence length="64" mass="7013">MAFINVDSTHKGVYGRAKQGPEYGRFKGIRTLHPLLATICTPQSRPVIAAVRMRRGRPGGPRPA</sequence>
<accession>A0ACD4ZF65</accession>
<proteinExistence type="predicted"/>
<reference evidence="1" key="1">
    <citation type="submission" date="2022-10" db="EMBL/GenBank/DDBJ databases">
        <title>The complete genomes of actinobacterial strains from the NBC collection.</title>
        <authorList>
            <person name="Joergensen T.S."/>
            <person name="Alvarez Arevalo M."/>
            <person name="Sterndorff E.B."/>
            <person name="Faurdal D."/>
            <person name="Vuksanovic O."/>
            <person name="Mourched A.-S."/>
            <person name="Charusanti P."/>
            <person name="Shaw S."/>
            <person name="Blin K."/>
            <person name="Weber T."/>
        </authorList>
    </citation>
    <scope>NUCLEOTIDE SEQUENCE</scope>
    <source>
        <strain evidence="1">NBC 01771</strain>
    </source>
</reference>
<dbReference type="EMBL" id="CP109109">
    <property type="protein sequence ID" value="WSB95791.1"/>
    <property type="molecule type" value="Genomic_DNA"/>
</dbReference>
<protein>
    <submittedName>
        <fullName evidence="1">Uncharacterized protein</fullName>
    </submittedName>
</protein>
<dbReference type="Proteomes" id="UP001348369">
    <property type="component" value="Chromosome"/>
</dbReference>
<gene>
    <name evidence="1" type="ORF">OG835_01295</name>
</gene>
<organism evidence="1 2">
    <name type="scientific">Streptomyces scopuliridis</name>
    <dbReference type="NCBI Taxonomy" id="452529"/>
    <lineage>
        <taxon>Bacteria</taxon>
        <taxon>Bacillati</taxon>
        <taxon>Actinomycetota</taxon>
        <taxon>Actinomycetes</taxon>
        <taxon>Kitasatosporales</taxon>
        <taxon>Streptomycetaceae</taxon>
        <taxon>Streptomyces</taxon>
    </lineage>
</organism>
<keyword evidence="2" id="KW-1185">Reference proteome</keyword>
<evidence type="ECO:0000313" key="2">
    <source>
        <dbReference type="Proteomes" id="UP001348369"/>
    </source>
</evidence>